<name>A0A1Y6BU98_9BACT</name>
<evidence type="ECO:0000256" key="1">
    <source>
        <dbReference type="SAM" id="SignalP"/>
    </source>
</evidence>
<dbReference type="Proteomes" id="UP000192907">
    <property type="component" value="Unassembled WGS sequence"/>
</dbReference>
<dbReference type="EMBL" id="FWZT01000009">
    <property type="protein sequence ID" value="SMF29103.1"/>
    <property type="molecule type" value="Genomic_DNA"/>
</dbReference>
<accession>A0A1Y6BU98</accession>
<dbReference type="AlphaFoldDB" id="A0A1Y6BU98"/>
<keyword evidence="1" id="KW-0732">Signal</keyword>
<reference evidence="3" key="1">
    <citation type="submission" date="2017-04" db="EMBL/GenBank/DDBJ databases">
        <authorList>
            <person name="Varghese N."/>
            <person name="Submissions S."/>
        </authorList>
    </citation>
    <scope>NUCLEOTIDE SEQUENCE [LARGE SCALE GENOMIC DNA]</scope>
    <source>
        <strain evidence="3">RKEM611</strain>
    </source>
</reference>
<organism evidence="2 3">
    <name type="scientific">Pseudobacteriovorax antillogorgiicola</name>
    <dbReference type="NCBI Taxonomy" id="1513793"/>
    <lineage>
        <taxon>Bacteria</taxon>
        <taxon>Pseudomonadati</taxon>
        <taxon>Bdellovibrionota</taxon>
        <taxon>Oligoflexia</taxon>
        <taxon>Oligoflexales</taxon>
        <taxon>Pseudobacteriovoracaceae</taxon>
        <taxon>Pseudobacteriovorax</taxon>
    </lineage>
</organism>
<dbReference type="RefSeq" id="WP_132319384.1">
    <property type="nucleotide sequence ID" value="NZ_FWZT01000009.1"/>
</dbReference>
<feature type="chain" id="PRO_5012915659" evidence="1">
    <location>
        <begin position="21"/>
        <end position="341"/>
    </location>
</feature>
<protein>
    <submittedName>
        <fullName evidence="2">Uncharacterized protein</fullName>
    </submittedName>
</protein>
<evidence type="ECO:0000313" key="3">
    <source>
        <dbReference type="Proteomes" id="UP000192907"/>
    </source>
</evidence>
<sequence>MRLTILTVILLLLSSSSALAASATFSLGNRVDIKKDEGQIPEVAIEVRNSNDFEPYDYYDHGIAYYNDFGFCENLANARAIYQDGFLVIDEAECLSLNPAEEIEQFAPAFGISQAGARAEVSFYQGIIGDLPDSQLRLRALRTSERIYRKSMRVLRLSAERDELLLAGKNRKAARYLKRINRIAGISDQIYTFRDQVFDNKIDRNRARLKHLISKLLGGSDVAEFREGCQDPAASNFDDLANYHDGQCSYDWNCTIQFQVQGLPQESLDLFESKLYSEVVNILLDSYDNTEASMVGVQCRNDSVPLPASPVFFETEAENGLSLSIEKDSLTFDRVVGFEIN</sequence>
<proteinExistence type="predicted"/>
<keyword evidence="3" id="KW-1185">Reference proteome</keyword>
<feature type="signal peptide" evidence="1">
    <location>
        <begin position="1"/>
        <end position="20"/>
    </location>
</feature>
<gene>
    <name evidence="2" type="ORF">SAMN06296036_10976</name>
</gene>
<dbReference type="STRING" id="1513793.SAMN06296036_10976"/>
<evidence type="ECO:0000313" key="2">
    <source>
        <dbReference type="EMBL" id="SMF29103.1"/>
    </source>
</evidence>